<evidence type="ECO:0000256" key="1">
    <source>
        <dbReference type="SAM" id="MobiDB-lite"/>
    </source>
</evidence>
<protein>
    <submittedName>
        <fullName evidence="2">Uncharacterized protein</fullName>
    </submittedName>
</protein>
<proteinExistence type="predicted"/>
<keyword evidence="3" id="KW-1185">Reference proteome</keyword>
<dbReference type="Proteomes" id="UP001153269">
    <property type="component" value="Unassembled WGS sequence"/>
</dbReference>
<sequence length="102" mass="11336">MDKVERVMKMVKRMSPRKKRREGGGGGRGGGGGPGELESPDTLCDELCRFSLCISGSQSSSYLGSYLRRLHPGSHTCLLFFIPRWVNFSGKLWQLLTSDARN</sequence>
<dbReference type="AlphaFoldDB" id="A0A9N7UB46"/>
<reference evidence="2" key="1">
    <citation type="submission" date="2020-03" db="EMBL/GenBank/DDBJ databases">
        <authorList>
            <person name="Weist P."/>
        </authorList>
    </citation>
    <scope>NUCLEOTIDE SEQUENCE</scope>
</reference>
<organism evidence="2 3">
    <name type="scientific">Pleuronectes platessa</name>
    <name type="common">European plaice</name>
    <dbReference type="NCBI Taxonomy" id="8262"/>
    <lineage>
        <taxon>Eukaryota</taxon>
        <taxon>Metazoa</taxon>
        <taxon>Chordata</taxon>
        <taxon>Craniata</taxon>
        <taxon>Vertebrata</taxon>
        <taxon>Euteleostomi</taxon>
        <taxon>Actinopterygii</taxon>
        <taxon>Neopterygii</taxon>
        <taxon>Teleostei</taxon>
        <taxon>Neoteleostei</taxon>
        <taxon>Acanthomorphata</taxon>
        <taxon>Carangaria</taxon>
        <taxon>Pleuronectiformes</taxon>
        <taxon>Pleuronectoidei</taxon>
        <taxon>Pleuronectidae</taxon>
        <taxon>Pleuronectes</taxon>
    </lineage>
</organism>
<dbReference type="EMBL" id="CADEAL010001054">
    <property type="protein sequence ID" value="CAB1428438.1"/>
    <property type="molecule type" value="Genomic_DNA"/>
</dbReference>
<accession>A0A9N7UB46</accession>
<gene>
    <name evidence="2" type="ORF">PLEPLA_LOCUS16411</name>
</gene>
<name>A0A9N7UB46_PLEPL</name>
<feature type="region of interest" description="Disordered" evidence="1">
    <location>
        <begin position="1"/>
        <end position="38"/>
    </location>
</feature>
<feature type="compositionally biased region" description="Basic residues" evidence="1">
    <location>
        <begin position="9"/>
        <end position="21"/>
    </location>
</feature>
<evidence type="ECO:0000313" key="3">
    <source>
        <dbReference type="Proteomes" id="UP001153269"/>
    </source>
</evidence>
<feature type="compositionally biased region" description="Gly residues" evidence="1">
    <location>
        <begin position="24"/>
        <end position="35"/>
    </location>
</feature>
<evidence type="ECO:0000313" key="2">
    <source>
        <dbReference type="EMBL" id="CAB1428438.1"/>
    </source>
</evidence>
<comment type="caution">
    <text evidence="2">The sequence shown here is derived from an EMBL/GenBank/DDBJ whole genome shotgun (WGS) entry which is preliminary data.</text>
</comment>